<evidence type="ECO:0000313" key="1">
    <source>
        <dbReference type="EMBL" id="KKN06051.1"/>
    </source>
</evidence>
<sequence length="72" mass="8161">MTRQEHLEWCKERALEYVKQGDITQAYTSMASNLGKHPETAKHAGIALGMALLMFGNLDTSDKMQRFIEGFN</sequence>
<comment type="caution">
    <text evidence="1">The sequence shown here is derived from an EMBL/GenBank/DDBJ whole genome shotgun (WGS) entry which is preliminary data.</text>
</comment>
<protein>
    <submittedName>
        <fullName evidence="1">Uncharacterized protein</fullName>
    </submittedName>
</protein>
<dbReference type="AlphaFoldDB" id="A0A0F9PYD0"/>
<gene>
    <name evidence="1" type="ORF">LCGC14_1081290</name>
</gene>
<reference evidence="1" key="1">
    <citation type="journal article" date="2015" name="Nature">
        <title>Complex archaea that bridge the gap between prokaryotes and eukaryotes.</title>
        <authorList>
            <person name="Spang A."/>
            <person name="Saw J.H."/>
            <person name="Jorgensen S.L."/>
            <person name="Zaremba-Niedzwiedzka K."/>
            <person name="Martijn J."/>
            <person name="Lind A.E."/>
            <person name="van Eijk R."/>
            <person name="Schleper C."/>
            <person name="Guy L."/>
            <person name="Ettema T.J."/>
        </authorList>
    </citation>
    <scope>NUCLEOTIDE SEQUENCE</scope>
</reference>
<organism evidence="1">
    <name type="scientific">marine sediment metagenome</name>
    <dbReference type="NCBI Taxonomy" id="412755"/>
    <lineage>
        <taxon>unclassified sequences</taxon>
        <taxon>metagenomes</taxon>
        <taxon>ecological metagenomes</taxon>
    </lineage>
</organism>
<dbReference type="EMBL" id="LAZR01004734">
    <property type="protein sequence ID" value="KKN06051.1"/>
    <property type="molecule type" value="Genomic_DNA"/>
</dbReference>
<proteinExistence type="predicted"/>
<accession>A0A0F9PYD0</accession>
<name>A0A0F9PYD0_9ZZZZ</name>